<proteinExistence type="predicted"/>
<evidence type="ECO:0000313" key="1">
    <source>
        <dbReference type="EMBL" id="CAK6448956.1"/>
    </source>
</evidence>
<evidence type="ECO:0000313" key="2">
    <source>
        <dbReference type="Proteomes" id="UP001314169"/>
    </source>
</evidence>
<protein>
    <submittedName>
        <fullName evidence="1">Uncharacterized protein</fullName>
    </submittedName>
</protein>
<name>A0ABP0AEP0_PIPNA</name>
<gene>
    <name evidence="1" type="ORF">MPIPNATIZW_LOCUS17262</name>
</gene>
<reference evidence="1" key="1">
    <citation type="submission" date="2023-12" db="EMBL/GenBank/DDBJ databases">
        <authorList>
            <person name="Brown T."/>
        </authorList>
    </citation>
    <scope>NUCLEOTIDE SEQUENCE</scope>
</reference>
<dbReference type="EMBL" id="OY882866">
    <property type="protein sequence ID" value="CAK6448956.1"/>
    <property type="molecule type" value="Genomic_DNA"/>
</dbReference>
<keyword evidence="2" id="KW-1185">Reference proteome</keyword>
<dbReference type="Proteomes" id="UP001314169">
    <property type="component" value="Chromosome 9"/>
</dbReference>
<organism evidence="1 2">
    <name type="scientific">Pipistrellus nathusii</name>
    <name type="common">Nathusius' pipistrelle</name>
    <dbReference type="NCBI Taxonomy" id="59473"/>
    <lineage>
        <taxon>Eukaryota</taxon>
        <taxon>Metazoa</taxon>
        <taxon>Chordata</taxon>
        <taxon>Craniata</taxon>
        <taxon>Vertebrata</taxon>
        <taxon>Euteleostomi</taxon>
        <taxon>Mammalia</taxon>
        <taxon>Eutheria</taxon>
        <taxon>Laurasiatheria</taxon>
        <taxon>Chiroptera</taxon>
        <taxon>Yangochiroptera</taxon>
        <taxon>Vespertilionidae</taxon>
        <taxon>Pipistrellus</taxon>
    </lineage>
</organism>
<accession>A0ABP0AEP0</accession>
<sequence length="117" mass="13645">MSFILNLRRGCWRLRVFPNLGKRWHGYNKIFYFLTWSPFESPTSSICGIEKTTHRALKCHFSNPCWSCSEILVIFKMLVSHLPSRVLFPKFSLSQTLCKLYHAHSIQHAAGIEECIV</sequence>